<evidence type="ECO:0000313" key="2">
    <source>
        <dbReference type="EMBL" id="PZP00114.1"/>
    </source>
</evidence>
<accession>A0A2W5B2V2</accession>
<name>A0A2W5B2V2_9CORY</name>
<proteinExistence type="predicted"/>
<evidence type="ECO:0000256" key="1">
    <source>
        <dbReference type="SAM" id="MobiDB-lite"/>
    </source>
</evidence>
<dbReference type="EMBL" id="QFNY01000151">
    <property type="protein sequence ID" value="PZP00114.1"/>
    <property type="molecule type" value="Genomic_DNA"/>
</dbReference>
<feature type="region of interest" description="Disordered" evidence="1">
    <location>
        <begin position="48"/>
        <end position="109"/>
    </location>
</feature>
<evidence type="ECO:0000313" key="3">
    <source>
        <dbReference type="Proteomes" id="UP000249451"/>
    </source>
</evidence>
<organism evidence="2 3">
    <name type="scientific">Corynebacterium urealyticum</name>
    <dbReference type="NCBI Taxonomy" id="43771"/>
    <lineage>
        <taxon>Bacteria</taxon>
        <taxon>Bacillati</taxon>
        <taxon>Actinomycetota</taxon>
        <taxon>Actinomycetes</taxon>
        <taxon>Mycobacteriales</taxon>
        <taxon>Corynebacteriaceae</taxon>
        <taxon>Corynebacterium</taxon>
    </lineage>
</organism>
<protein>
    <submittedName>
        <fullName evidence="2">Uncharacterized protein</fullName>
    </submittedName>
</protein>
<gene>
    <name evidence="2" type="ORF">DI609_06965</name>
</gene>
<reference evidence="2 3" key="1">
    <citation type="submission" date="2017-11" db="EMBL/GenBank/DDBJ databases">
        <title>Infants hospitalized years apart are colonized by the same room-sourced microbial strains.</title>
        <authorList>
            <person name="Brooks B."/>
            <person name="Olm M.R."/>
            <person name="Firek B.A."/>
            <person name="Baker R."/>
            <person name="Thomas B.C."/>
            <person name="Morowitz M.J."/>
            <person name="Banfield J.F."/>
        </authorList>
    </citation>
    <scope>NUCLEOTIDE SEQUENCE [LARGE SCALE GENOMIC DNA]</scope>
    <source>
        <strain evidence="2">S2_012_000_R3_87</strain>
    </source>
</reference>
<feature type="compositionally biased region" description="Basic and acidic residues" evidence="1">
    <location>
        <begin position="89"/>
        <end position="104"/>
    </location>
</feature>
<sequence length="159" mass="17939">MFHSTSSSRDSRYDPAFNGGRQDLATTLTEIFAEGWAQLDPHKKRALINMVEGSNHASEESAEQPLEQADSREGKGSEQSMGEGTPSKRAKEEYCSPKEGEPRLTKTSLTLDEDKYNQLRMYSLVERVPLREIFDTAMDMYIDEFVDDSYSWGGHSTGE</sequence>
<dbReference type="Proteomes" id="UP000249451">
    <property type="component" value="Unassembled WGS sequence"/>
</dbReference>
<dbReference type="AlphaFoldDB" id="A0A2W5B2V2"/>
<comment type="caution">
    <text evidence="2">The sequence shown here is derived from an EMBL/GenBank/DDBJ whole genome shotgun (WGS) entry which is preliminary data.</text>
</comment>
<feature type="region of interest" description="Disordered" evidence="1">
    <location>
        <begin position="1"/>
        <end position="20"/>
    </location>
</feature>